<keyword evidence="1" id="KW-0472">Membrane</keyword>
<protein>
    <submittedName>
        <fullName evidence="1">Transmembrane secretion effector</fullName>
    </submittedName>
</protein>
<dbReference type="AlphaFoldDB" id="A0A1G8R4S2"/>
<name>A0A1G8R4S2_9BACI</name>
<accession>A0A1G8R4S2</accession>
<sequence length="115" mass="13877">MKVGLYMAERMQVFMEYKILAGNERAYEAWMKQVPKELVRYGARDFSWFEAWDQPGLYVELFTVPSLETYEQIKDLRRTKDHPVFGDLAKWMHKPLEEVNCWAFRDRTEKEDSET</sequence>
<proteinExistence type="predicted"/>
<dbReference type="OrthoDB" id="2967153at2"/>
<reference evidence="1 2" key="1">
    <citation type="submission" date="2016-10" db="EMBL/GenBank/DDBJ databases">
        <authorList>
            <person name="de Groot N.N."/>
        </authorList>
    </citation>
    <scope>NUCLEOTIDE SEQUENCE [LARGE SCALE GENOMIC DNA]</scope>
    <source>
        <strain evidence="1 2">DSM 21771</strain>
    </source>
</reference>
<keyword evidence="1" id="KW-0812">Transmembrane</keyword>
<dbReference type="Proteomes" id="UP000198853">
    <property type="component" value="Unassembled WGS sequence"/>
</dbReference>
<organism evidence="1 2">
    <name type="scientific">Natribacillus halophilus</name>
    <dbReference type="NCBI Taxonomy" id="549003"/>
    <lineage>
        <taxon>Bacteria</taxon>
        <taxon>Bacillati</taxon>
        <taxon>Bacillota</taxon>
        <taxon>Bacilli</taxon>
        <taxon>Bacillales</taxon>
        <taxon>Bacillaceae</taxon>
        <taxon>Natribacillus</taxon>
    </lineage>
</organism>
<keyword evidence="2" id="KW-1185">Reference proteome</keyword>
<evidence type="ECO:0000313" key="1">
    <source>
        <dbReference type="EMBL" id="SDJ11981.1"/>
    </source>
</evidence>
<dbReference type="EMBL" id="FNEN01000015">
    <property type="protein sequence ID" value="SDJ11981.1"/>
    <property type="molecule type" value="Genomic_DNA"/>
</dbReference>
<gene>
    <name evidence="1" type="ORF">SAMN04488123_11567</name>
</gene>
<evidence type="ECO:0000313" key="2">
    <source>
        <dbReference type="Proteomes" id="UP000198853"/>
    </source>
</evidence>